<evidence type="ECO:0000313" key="2">
    <source>
        <dbReference type="EMBL" id="PLX16021.1"/>
    </source>
</evidence>
<comment type="caution">
    <text evidence="2">The sequence shown here is derived from an EMBL/GenBank/DDBJ whole genome shotgun (WGS) entry which is preliminary data.</text>
</comment>
<sequence length="68" mass="7927">MRILVYYLLFFVALVLFYFVNDKADNIFGIVSPLYTVAIIILVYYDILRRKKTDGRNEGNDDNSTSPE</sequence>
<keyword evidence="1" id="KW-0812">Transmembrane</keyword>
<accession>A0A2N5ZBG6</accession>
<reference evidence="2 3" key="1">
    <citation type="submission" date="2017-11" db="EMBL/GenBank/DDBJ databases">
        <title>Genome-resolved metagenomics identifies genetic mobility, metabolic interactions, and unexpected diversity in perchlorate-reducing communities.</title>
        <authorList>
            <person name="Barnum T.P."/>
            <person name="Figueroa I.A."/>
            <person name="Carlstrom C.I."/>
            <person name="Lucas L.N."/>
            <person name="Engelbrektson A.L."/>
            <person name="Coates J.D."/>
        </authorList>
    </citation>
    <scope>NUCLEOTIDE SEQUENCE [LARGE SCALE GENOMIC DNA]</scope>
    <source>
        <strain evidence="2">BM706</strain>
    </source>
</reference>
<proteinExistence type="predicted"/>
<dbReference type="AlphaFoldDB" id="A0A2N5ZBG6"/>
<dbReference type="Proteomes" id="UP000234857">
    <property type="component" value="Unassembled WGS sequence"/>
</dbReference>
<feature type="transmembrane region" description="Helical" evidence="1">
    <location>
        <begin position="27"/>
        <end position="47"/>
    </location>
</feature>
<organism evidence="2 3">
    <name type="scientific">Muiribacterium halophilum</name>
    <dbReference type="NCBI Taxonomy" id="2053465"/>
    <lineage>
        <taxon>Bacteria</taxon>
        <taxon>Candidatus Muiribacteriota</taxon>
        <taxon>Candidatus Muiribacteriia</taxon>
        <taxon>Candidatus Muiribacteriales</taxon>
        <taxon>Candidatus Muiribacteriaceae</taxon>
        <taxon>Candidatus Muiribacterium</taxon>
    </lineage>
</organism>
<keyword evidence="1" id="KW-1133">Transmembrane helix</keyword>
<protein>
    <submittedName>
        <fullName evidence="2">Uncharacterized protein</fullName>
    </submittedName>
</protein>
<evidence type="ECO:0000313" key="3">
    <source>
        <dbReference type="Proteomes" id="UP000234857"/>
    </source>
</evidence>
<dbReference type="EMBL" id="PKTG01000123">
    <property type="protein sequence ID" value="PLX16021.1"/>
    <property type="molecule type" value="Genomic_DNA"/>
</dbReference>
<feature type="transmembrane region" description="Helical" evidence="1">
    <location>
        <begin position="5"/>
        <end position="21"/>
    </location>
</feature>
<keyword evidence="1" id="KW-0472">Membrane</keyword>
<evidence type="ECO:0000256" key="1">
    <source>
        <dbReference type="SAM" id="Phobius"/>
    </source>
</evidence>
<name>A0A2N5ZBG6_MUIH1</name>
<gene>
    <name evidence="2" type="ORF">C0601_11715</name>
</gene>